<organism evidence="10 11">
    <name type="scientific">Bacteroides fragilis</name>
    <dbReference type="NCBI Taxonomy" id="817"/>
    <lineage>
        <taxon>Bacteria</taxon>
        <taxon>Pseudomonadati</taxon>
        <taxon>Bacteroidota</taxon>
        <taxon>Bacteroidia</taxon>
        <taxon>Bacteroidales</taxon>
        <taxon>Bacteroidaceae</taxon>
        <taxon>Bacteroides</taxon>
    </lineage>
</organism>
<dbReference type="EMBL" id="VOHY01000011">
    <property type="protein sequence ID" value="TWV72149.1"/>
    <property type="molecule type" value="Genomic_DNA"/>
</dbReference>
<comment type="caution">
    <text evidence="10">The sequence shown here is derived from an EMBL/GenBank/DDBJ whole genome shotgun (WGS) entry which is preliminary data.</text>
</comment>
<dbReference type="PROSITE" id="PS50878">
    <property type="entry name" value="RT_POL"/>
    <property type="match status" value="1"/>
</dbReference>
<dbReference type="InterPro" id="IPR000123">
    <property type="entry name" value="Reverse_transcriptase_msDNA"/>
</dbReference>
<keyword evidence="7" id="KW-0051">Antiviral defense</keyword>
<evidence type="ECO:0000256" key="1">
    <source>
        <dbReference type="ARBA" id="ARBA00012493"/>
    </source>
</evidence>
<protein>
    <recommendedName>
        <fullName evidence="1">RNA-directed DNA polymerase</fullName>
        <ecNumber evidence="1">2.7.7.49</ecNumber>
    </recommendedName>
</protein>
<evidence type="ECO:0000256" key="7">
    <source>
        <dbReference type="ARBA" id="ARBA00023118"/>
    </source>
</evidence>
<evidence type="ECO:0000256" key="2">
    <source>
        <dbReference type="ARBA" id="ARBA00022679"/>
    </source>
</evidence>
<dbReference type="Gene3D" id="1.10.10.2210">
    <property type="match status" value="1"/>
</dbReference>
<dbReference type="InterPro" id="IPR000477">
    <property type="entry name" value="RT_dom"/>
</dbReference>
<dbReference type="PANTHER" id="PTHR34047:SF8">
    <property type="entry name" value="PROTEIN YKFC"/>
    <property type="match status" value="1"/>
</dbReference>
<dbReference type="InterPro" id="IPR043502">
    <property type="entry name" value="DNA/RNA_pol_sf"/>
</dbReference>
<dbReference type="CDD" id="cd01651">
    <property type="entry name" value="RT_G2_intron"/>
    <property type="match status" value="1"/>
</dbReference>
<sequence>MKWRKFLYDAWNSFFEKKKNNDENFMPYLNSFTKTYKTRLAVIERHLQRKDYNFSKWKATLIPKKDGGYRPLIIPKTIRDKLVLKAMSDYLSDSLAPVFNRVSSVSYAYQKGKSTRDALIRLKRIHNPENILLKIDIKHFFDEIDKRILTHLLSQYPIDEYVKSLIYKSINPIVDYSALKKSDIDKFPKGGIPQGNPISTILSNLYLYELDRLAISNDWKMVRYADDIVFSVPNIEEAQLILSQVEKYLLDTRKLVIHPLKNSSDAKTAIFLNPKNNSMKYLGVIFDGQNLFPTKECCYQLIGKIKTILKCTSTSEEKEFFIKKAIAQWCGYYAFTDIPNSQIKWMNNAINYQIGKCKLDIPKVNIANVVLKTRKRQNNRLLKLFYPIQIGEEYRWLNIYG</sequence>
<dbReference type="EC" id="2.7.7.49" evidence="1"/>
<keyword evidence="5" id="KW-0460">Magnesium</keyword>
<keyword evidence="2" id="KW-0808">Transferase</keyword>
<dbReference type="GO" id="GO:0046872">
    <property type="term" value="F:metal ion binding"/>
    <property type="evidence" value="ECO:0007669"/>
    <property type="project" value="UniProtKB-KW"/>
</dbReference>
<reference evidence="10 11" key="1">
    <citation type="submission" date="2019-08" db="EMBL/GenBank/DDBJ databases">
        <title>Genome sequencing of Bacteroides fragilis Sample_iSURF_9.</title>
        <authorList>
            <person name="Chandler J.E."/>
            <person name="Ruoff K.L."/>
            <person name="Price C.E."/>
            <person name="Valls R.A."/>
            <person name="O'Toole G.A."/>
        </authorList>
    </citation>
    <scope>NUCLEOTIDE SEQUENCE [LARGE SCALE GENOMIC DNA]</scope>
    <source>
        <strain evidence="10 11">CFPLTA004_1B</strain>
    </source>
</reference>
<proteinExistence type="inferred from homology"/>
<dbReference type="SUPFAM" id="SSF56672">
    <property type="entry name" value="DNA/RNA polymerases"/>
    <property type="match status" value="1"/>
</dbReference>
<gene>
    <name evidence="10" type="ORF">FSA08_14110</name>
</gene>
<dbReference type="Pfam" id="PF00078">
    <property type="entry name" value="RVT_1"/>
    <property type="match status" value="1"/>
</dbReference>
<comment type="similarity">
    <text evidence="8">Belongs to the bacterial reverse transcriptase family.</text>
</comment>
<keyword evidence="3" id="KW-0548">Nucleotidyltransferase</keyword>
<dbReference type="RefSeq" id="WP_049101026.1">
    <property type="nucleotide sequence ID" value="NZ_JACEFH010000047.1"/>
</dbReference>
<dbReference type="GO" id="GO:0003723">
    <property type="term" value="F:RNA binding"/>
    <property type="evidence" value="ECO:0007669"/>
    <property type="project" value="InterPro"/>
</dbReference>
<evidence type="ECO:0000313" key="11">
    <source>
        <dbReference type="Proteomes" id="UP000318041"/>
    </source>
</evidence>
<evidence type="ECO:0000256" key="5">
    <source>
        <dbReference type="ARBA" id="ARBA00022842"/>
    </source>
</evidence>
<dbReference type="Gene3D" id="3.10.10.20">
    <property type="match status" value="1"/>
</dbReference>
<keyword evidence="6" id="KW-0695">RNA-directed DNA polymerase</keyword>
<dbReference type="Gene3D" id="3.30.70.2630">
    <property type="match status" value="1"/>
</dbReference>
<comment type="catalytic activity">
    <reaction evidence="9">
        <text>DNA(n) + a 2'-deoxyribonucleoside 5'-triphosphate = DNA(n+1) + diphosphate</text>
        <dbReference type="Rhea" id="RHEA:22508"/>
        <dbReference type="Rhea" id="RHEA-COMP:17339"/>
        <dbReference type="Rhea" id="RHEA-COMP:17340"/>
        <dbReference type="ChEBI" id="CHEBI:33019"/>
        <dbReference type="ChEBI" id="CHEBI:61560"/>
        <dbReference type="ChEBI" id="CHEBI:173112"/>
        <dbReference type="EC" id="2.7.7.49"/>
    </reaction>
</comment>
<dbReference type="Proteomes" id="UP000318041">
    <property type="component" value="Unassembled WGS sequence"/>
</dbReference>
<dbReference type="InterPro" id="IPR051083">
    <property type="entry name" value="GrpII_Intron_Splice-Mob/Def"/>
</dbReference>
<dbReference type="AlphaFoldDB" id="A0A5C6L692"/>
<evidence type="ECO:0000313" key="10">
    <source>
        <dbReference type="EMBL" id="TWV72149.1"/>
    </source>
</evidence>
<evidence type="ECO:0000256" key="6">
    <source>
        <dbReference type="ARBA" id="ARBA00022918"/>
    </source>
</evidence>
<dbReference type="PRINTS" id="PR00866">
    <property type="entry name" value="RNADNAPOLMS"/>
</dbReference>
<evidence type="ECO:0000256" key="4">
    <source>
        <dbReference type="ARBA" id="ARBA00022723"/>
    </source>
</evidence>
<evidence type="ECO:0000256" key="9">
    <source>
        <dbReference type="ARBA" id="ARBA00048173"/>
    </source>
</evidence>
<evidence type="ECO:0000256" key="3">
    <source>
        <dbReference type="ARBA" id="ARBA00022695"/>
    </source>
</evidence>
<accession>A0A5C6L692</accession>
<dbReference type="GO" id="GO:0003964">
    <property type="term" value="F:RNA-directed DNA polymerase activity"/>
    <property type="evidence" value="ECO:0007669"/>
    <property type="project" value="UniProtKB-KW"/>
</dbReference>
<evidence type="ECO:0000256" key="8">
    <source>
        <dbReference type="ARBA" id="ARBA00034120"/>
    </source>
</evidence>
<keyword evidence="4" id="KW-0479">Metal-binding</keyword>
<dbReference type="GO" id="GO:0051607">
    <property type="term" value="P:defense response to virus"/>
    <property type="evidence" value="ECO:0007669"/>
    <property type="project" value="UniProtKB-KW"/>
</dbReference>
<dbReference type="PANTHER" id="PTHR34047">
    <property type="entry name" value="NUCLEAR INTRON MATURASE 1, MITOCHONDRIAL-RELATED"/>
    <property type="match status" value="1"/>
</dbReference>
<name>A0A5C6L692_BACFG</name>